<proteinExistence type="predicted"/>
<evidence type="ECO:0000256" key="2">
    <source>
        <dbReference type="SAM" id="SignalP"/>
    </source>
</evidence>
<keyword evidence="1" id="KW-0812">Transmembrane</keyword>
<evidence type="ECO:0008006" key="5">
    <source>
        <dbReference type="Google" id="ProtNLM"/>
    </source>
</evidence>
<evidence type="ECO:0000313" key="3">
    <source>
        <dbReference type="EMBL" id="OGH80442.1"/>
    </source>
</evidence>
<keyword evidence="2" id="KW-0732">Signal</keyword>
<dbReference type="Proteomes" id="UP000178726">
    <property type="component" value="Unassembled WGS sequence"/>
</dbReference>
<name>A0A1F6N940_9BACT</name>
<dbReference type="AlphaFoldDB" id="A0A1F6N940"/>
<sequence length="141" mass="14786">MKVFFVNISSLLLMVILFFPAMVVAAPDIGLGQGGTANDIAKKGGYDVVGVTDTTLSESVGKIIKVALSFVGTLFFALTIYAGFLWMTASGNEEQVTKAQSIIKMAVIGMIITLASYGITVYVLTTVALSSRNTTCVGANC</sequence>
<keyword evidence="1" id="KW-0472">Membrane</keyword>
<feature type="signal peptide" evidence="2">
    <location>
        <begin position="1"/>
        <end position="25"/>
    </location>
</feature>
<evidence type="ECO:0000256" key="1">
    <source>
        <dbReference type="SAM" id="Phobius"/>
    </source>
</evidence>
<protein>
    <recommendedName>
        <fullName evidence="5">TrbC/VIRB2 family protein</fullName>
    </recommendedName>
</protein>
<feature type="transmembrane region" description="Helical" evidence="1">
    <location>
        <begin position="101"/>
        <end position="124"/>
    </location>
</feature>
<dbReference type="Pfam" id="PF18895">
    <property type="entry name" value="T4SS_pilin"/>
    <property type="match status" value="1"/>
</dbReference>
<reference evidence="3 4" key="1">
    <citation type="journal article" date="2016" name="Nat. Commun.">
        <title>Thousands of microbial genomes shed light on interconnected biogeochemical processes in an aquifer system.</title>
        <authorList>
            <person name="Anantharaman K."/>
            <person name="Brown C.T."/>
            <person name="Hug L.A."/>
            <person name="Sharon I."/>
            <person name="Castelle C.J."/>
            <person name="Probst A.J."/>
            <person name="Thomas B.C."/>
            <person name="Singh A."/>
            <person name="Wilkins M.J."/>
            <person name="Karaoz U."/>
            <person name="Brodie E.L."/>
            <person name="Williams K.H."/>
            <person name="Hubbard S.S."/>
            <person name="Banfield J.F."/>
        </authorList>
    </citation>
    <scope>NUCLEOTIDE SEQUENCE [LARGE SCALE GENOMIC DNA]</scope>
</reference>
<organism evidence="3 4">
    <name type="scientific">Candidatus Magasanikbacteria bacterium RIFCSPLOWO2_02_FULL_44_11</name>
    <dbReference type="NCBI Taxonomy" id="1798689"/>
    <lineage>
        <taxon>Bacteria</taxon>
        <taxon>Candidatus Magasanikiibacteriota</taxon>
    </lineage>
</organism>
<gene>
    <name evidence="3" type="ORF">A3I29_00270</name>
</gene>
<dbReference type="STRING" id="1798689.A3I29_00270"/>
<dbReference type="InterPro" id="IPR043993">
    <property type="entry name" value="T4SS_pilin"/>
</dbReference>
<accession>A0A1F6N940</accession>
<keyword evidence="1" id="KW-1133">Transmembrane helix</keyword>
<feature type="transmembrane region" description="Helical" evidence="1">
    <location>
        <begin position="66"/>
        <end position="89"/>
    </location>
</feature>
<feature type="chain" id="PRO_5009525732" description="TrbC/VIRB2 family protein" evidence="2">
    <location>
        <begin position="26"/>
        <end position="141"/>
    </location>
</feature>
<dbReference type="EMBL" id="MFQK01000047">
    <property type="protein sequence ID" value="OGH80442.1"/>
    <property type="molecule type" value="Genomic_DNA"/>
</dbReference>
<comment type="caution">
    <text evidence="3">The sequence shown here is derived from an EMBL/GenBank/DDBJ whole genome shotgun (WGS) entry which is preliminary data.</text>
</comment>
<evidence type="ECO:0000313" key="4">
    <source>
        <dbReference type="Proteomes" id="UP000178726"/>
    </source>
</evidence>